<gene>
    <name evidence="1" type="ORF">SAMN05660493_00643</name>
</gene>
<dbReference type="RefSeq" id="WP_084173866.1">
    <property type="nucleotide sequence ID" value="NZ_FTPU01000005.1"/>
</dbReference>
<dbReference type="OrthoDB" id="8613168at2"/>
<protein>
    <submittedName>
        <fullName evidence="1">Uncharacterized protein</fullName>
    </submittedName>
</protein>
<evidence type="ECO:0000313" key="1">
    <source>
        <dbReference type="EMBL" id="SIT95972.1"/>
    </source>
</evidence>
<dbReference type="AlphaFoldDB" id="A0A1U7PVJ4"/>
<name>A0A1U7PVJ4_9FLAO</name>
<organism evidence="1 2">
    <name type="scientific">Epilithonimonas bovis DSM 19482</name>
    <dbReference type="NCBI Taxonomy" id="1121284"/>
    <lineage>
        <taxon>Bacteria</taxon>
        <taxon>Pseudomonadati</taxon>
        <taxon>Bacteroidota</taxon>
        <taxon>Flavobacteriia</taxon>
        <taxon>Flavobacteriales</taxon>
        <taxon>Weeksellaceae</taxon>
        <taxon>Chryseobacterium group</taxon>
        <taxon>Epilithonimonas</taxon>
    </lineage>
</organism>
<sequence>MKKTFLNLITALGLTGGKRLGRSAFLAVSAITLMSCNSSVKPGDSRLNANVPYKVAKNYFVKNTVAAAYGNTKIESQADFDKVFGAAASMGRNGKPTPIDFSKEFVVAQVEDTSSQLVDLKPISVKKNANILEVTYKKSVGENRTFTSRSALVLIIDKKYDGDVNFVEAQ</sequence>
<dbReference type="Proteomes" id="UP000187261">
    <property type="component" value="Unassembled WGS sequence"/>
</dbReference>
<accession>A0A1U7PVJ4</accession>
<dbReference type="EMBL" id="FTPU01000005">
    <property type="protein sequence ID" value="SIT95972.1"/>
    <property type="molecule type" value="Genomic_DNA"/>
</dbReference>
<reference evidence="2" key="1">
    <citation type="submission" date="2016-10" db="EMBL/GenBank/DDBJ databases">
        <authorList>
            <person name="Varghese N."/>
            <person name="Submissions S."/>
        </authorList>
    </citation>
    <scope>NUCLEOTIDE SEQUENCE [LARGE SCALE GENOMIC DNA]</scope>
    <source>
        <strain evidence="2">DSM 19482</strain>
    </source>
</reference>
<keyword evidence="2" id="KW-1185">Reference proteome</keyword>
<dbReference type="STRING" id="1121284.SAMN05660493_00643"/>
<proteinExistence type="predicted"/>
<evidence type="ECO:0000313" key="2">
    <source>
        <dbReference type="Proteomes" id="UP000187261"/>
    </source>
</evidence>